<feature type="region of interest" description="Disordered" evidence="8">
    <location>
        <begin position="1"/>
        <end position="36"/>
    </location>
</feature>
<dbReference type="PROSITE" id="PS00394">
    <property type="entry name" value="DNA_PHOTOLYASES_1_1"/>
    <property type="match status" value="1"/>
</dbReference>
<evidence type="ECO:0000256" key="7">
    <source>
        <dbReference type="PIRSR" id="PIRSR602081-2"/>
    </source>
</evidence>
<dbReference type="OrthoDB" id="435881at2759"/>
<dbReference type="AlphaFoldDB" id="A0A2C5ZQU0"/>
<dbReference type="FunFam" id="1.10.579.10:FF:000003">
    <property type="entry name" value="Deoxyribodipyrimidine photo-lyase"/>
    <property type="match status" value="1"/>
</dbReference>
<keyword evidence="5" id="KW-0157">Chromophore</keyword>
<dbReference type="InterPro" id="IPR014729">
    <property type="entry name" value="Rossmann-like_a/b/a_fold"/>
</dbReference>
<feature type="binding site" evidence="6">
    <location>
        <begin position="343"/>
        <end position="347"/>
    </location>
    <ligand>
        <name>FAD</name>
        <dbReference type="ChEBI" id="CHEBI:57692"/>
    </ligand>
</feature>
<evidence type="ECO:0000256" key="5">
    <source>
        <dbReference type="ARBA" id="ARBA00022991"/>
    </source>
</evidence>
<dbReference type="GO" id="GO:0006139">
    <property type="term" value="P:nucleobase-containing compound metabolic process"/>
    <property type="evidence" value="ECO:0007669"/>
    <property type="project" value="UniProtKB-ARBA"/>
</dbReference>
<keyword evidence="11" id="KW-1185">Reference proteome</keyword>
<dbReference type="GO" id="GO:0003677">
    <property type="term" value="F:DNA binding"/>
    <property type="evidence" value="ECO:0007669"/>
    <property type="project" value="TreeGrafter"/>
</dbReference>
<evidence type="ECO:0000256" key="3">
    <source>
        <dbReference type="ARBA" id="ARBA00022630"/>
    </source>
</evidence>
<comment type="cofactor">
    <cofactor evidence="1">
        <name>(6R)-5,10-methylene-5,6,7,8-tetrahydrofolate</name>
        <dbReference type="ChEBI" id="CHEBI:15636"/>
    </cofactor>
</comment>
<dbReference type="InterPro" id="IPR018394">
    <property type="entry name" value="DNA_photolyase_1_CS_C"/>
</dbReference>
<dbReference type="GO" id="GO:0003904">
    <property type="term" value="F:deoxyribodipyrimidine photo-lyase activity"/>
    <property type="evidence" value="ECO:0007669"/>
    <property type="project" value="TreeGrafter"/>
</dbReference>
<dbReference type="Gene3D" id="3.40.50.620">
    <property type="entry name" value="HUPs"/>
    <property type="match status" value="1"/>
</dbReference>
<feature type="domain" description="Photolyase/cryptochrome alpha/beta" evidence="9">
    <location>
        <begin position="91"/>
        <end position="228"/>
    </location>
</feature>
<evidence type="ECO:0000313" key="10">
    <source>
        <dbReference type="EMBL" id="PHH82202.1"/>
    </source>
</evidence>
<dbReference type="GO" id="GO:0071949">
    <property type="term" value="F:FAD binding"/>
    <property type="evidence" value="ECO:0007669"/>
    <property type="project" value="TreeGrafter"/>
</dbReference>
<feature type="compositionally biased region" description="Basic and acidic residues" evidence="8">
    <location>
        <begin position="541"/>
        <end position="553"/>
    </location>
</feature>
<sequence length="585" mass="67230">MPAKASKRKSASSPQTTSGKRPRTTRDLRIPHPHAAEAEKHGVVLRKYYPPEMSNDRARAYINDEIPRPIEELLSALQDTASTRTKVGVNKAVVHWFKMDLRITDNKALALAAEKARQANVPLICIYIISPQDYEAHLRSPVRIDFMLRSLSVMQKDLDKLDIPLYVETVHKRRSVPDRILELMGEWGSNHLFANMEYEVDELRREAHMVHDMSENGKSFEVVHDSCLVPPGKLFSGSGKPYAVYSPWYRAWVSHIHDNLDLLELFDPPPKNPKSARNTFKKIFHCPIPAAPDNKQLDKEQEKRFRSFWPAGEHAAKDRLDKFCDERINHYHDKRNIPAQDGTSSLSVHLAAGTISARTCVRTARDRNKTKKLNGGNQGIQTWISEVAWRDFYRHVLVNWPFVCMNKPFKPDYSNISWSYDENQFAAWCQGRTGFPIVDAAMRQLNHLGYMHNRCRMIVACFLAKDLLIDWRMGERYFMEHLIDGDFASNNGGWGFSASVGVDPQPYFRIFNPLLQSEKFDPSGAYIRKWVPELKDLDDKQIHDPYGRGAGDKAKKKGYPKPMVEHKDVRERALSAYKEGLEKGM</sequence>
<feature type="binding site" evidence="6">
    <location>
        <begin position="386"/>
        <end position="393"/>
    </location>
    <ligand>
        <name>FAD</name>
        <dbReference type="ChEBI" id="CHEBI:57692"/>
    </ligand>
</feature>
<evidence type="ECO:0000259" key="9">
    <source>
        <dbReference type="PROSITE" id="PS51645"/>
    </source>
</evidence>
<keyword evidence="3 6" id="KW-0285">Flavoprotein</keyword>
<evidence type="ECO:0000256" key="6">
    <source>
        <dbReference type="PIRSR" id="PIRSR602081-1"/>
    </source>
</evidence>
<feature type="site" description="Electron transfer via tryptophanyl radical" evidence="7">
    <location>
        <position position="494"/>
    </location>
</feature>
<evidence type="ECO:0000256" key="4">
    <source>
        <dbReference type="ARBA" id="ARBA00022827"/>
    </source>
</evidence>
<dbReference type="InterPro" id="IPR002081">
    <property type="entry name" value="Cryptochrome/DNA_photolyase_1"/>
</dbReference>
<dbReference type="GO" id="GO:0005634">
    <property type="term" value="C:nucleus"/>
    <property type="evidence" value="ECO:0007669"/>
    <property type="project" value="TreeGrafter"/>
</dbReference>
<dbReference type="EMBL" id="NJEU01000071">
    <property type="protein sequence ID" value="PHH82202.1"/>
    <property type="molecule type" value="Genomic_DNA"/>
</dbReference>
<feature type="region of interest" description="Disordered" evidence="8">
    <location>
        <begin position="541"/>
        <end position="562"/>
    </location>
</feature>
<dbReference type="SUPFAM" id="SSF52425">
    <property type="entry name" value="Cryptochrome/photolyase, N-terminal domain"/>
    <property type="match status" value="1"/>
</dbReference>
<proteinExistence type="inferred from homology"/>
<name>A0A2C5ZQU0_9HYPO</name>
<accession>A0A2C5ZQU0</accession>
<comment type="similarity">
    <text evidence="2">Belongs to the DNA photolyase class-1 family.</text>
</comment>
<dbReference type="PANTHER" id="PTHR11455:SF18">
    <property type="entry name" value="SI:CH1073-390K14.1"/>
    <property type="match status" value="1"/>
</dbReference>
<dbReference type="Gene3D" id="1.25.40.80">
    <property type="match status" value="1"/>
</dbReference>
<organism evidence="10 11">
    <name type="scientific">Ophiocordyceps australis</name>
    <dbReference type="NCBI Taxonomy" id="1399860"/>
    <lineage>
        <taxon>Eukaryota</taxon>
        <taxon>Fungi</taxon>
        <taxon>Dikarya</taxon>
        <taxon>Ascomycota</taxon>
        <taxon>Pezizomycotina</taxon>
        <taxon>Sordariomycetes</taxon>
        <taxon>Hypocreomycetidae</taxon>
        <taxon>Hypocreales</taxon>
        <taxon>Ophiocordycipitaceae</taxon>
        <taxon>Ophiocordyceps</taxon>
    </lineage>
</organism>
<dbReference type="InterPro" id="IPR036155">
    <property type="entry name" value="Crypto/Photolyase_N_sf"/>
</dbReference>
<dbReference type="GO" id="GO:0043153">
    <property type="term" value="P:entrainment of circadian clock by photoperiod"/>
    <property type="evidence" value="ECO:0007669"/>
    <property type="project" value="TreeGrafter"/>
</dbReference>
<gene>
    <name evidence="10" type="ORF">CDD82_6689</name>
</gene>
<dbReference type="Pfam" id="PF03441">
    <property type="entry name" value="FAD_binding_7"/>
    <property type="match status" value="1"/>
</dbReference>
<comment type="caution">
    <text evidence="10">The sequence shown here is derived from an EMBL/GenBank/DDBJ whole genome shotgun (WGS) entry which is preliminary data.</text>
</comment>
<dbReference type="InterPro" id="IPR036134">
    <property type="entry name" value="Crypto/Photolyase_FAD-like_sf"/>
</dbReference>
<dbReference type="GO" id="GO:0005737">
    <property type="term" value="C:cytoplasm"/>
    <property type="evidence" value="ECO:0007669"/>
    <property type="project" value="TreeGrafter"/>
</dbReference>
<feature type="site" description="Electron transfer via tryptophanyl radical" evidence="7">
    <location>
        <position position="471"/>
    </location>
</feature>
<feature type="binding site" evidence="6">
    <location>
        <position position="383"/>
    </location>
    <ligand>
        <name>FAD</name>
        <dbReference type="ChEBI" id="CHEBI:57692"/>
    </ligand>
</feature>
<feature type="binding site" evidence="6">
    <location>
        <begin position="484"/>
        <end position="486"/>
    </location>
    <ligand>
        <name>FAD</name>
        <dbReference type="ChEBI" id="CHEBI:57692"/>
    </ligand>
</feature>
<feature type="binding site" evidence="6">
    <location>
        <position position="331"/>
    </location>
    <ligand>
        <name>FAD</name>
        <dbReference type="ChEBI" id="CHEBI:57692"/>
    </ligand>
</feature>
<dbReference type="Gene3D" id="1.10.579.10">
    <property type="entry name" value="DNA Cyclobutane Dipyrimidine Photolyase, subunit A, domain 3"/>
    <property type="match status" value="1"/>
</dbReference>
<comment type="cofactor">
    <cofactor evidence="6">
        <name>FAD</name>
        <dbReference type="ChEBI" id="CHEBI:57692"/>
    </cofactor>
    <text evidence="6">Binds 1 FAD per subunit.</text>
</comment>
<dbReference type="PANTHER" id="PTHR11455">
    <property type="entry name" value="CRYPTOCHROME"/>
    <property type="match status" value="1"/>
</dbReference>
<dbReference type="PROSITE" id="PS51645">
    <property type="entry name" value="PHR_CRY_ALPHA_BETA"/>
    <property type="match status" value="1"/>
</dbReference>
<protein>
    <recommendedName>
        <fullName evidence="9">Photolyase/cryptochrome alpha/beta domain-containing protein</fullName>
    </recommendedName>
</protein>
<dbReference type="GO" id="GO:0006950">
    <property type="term" value="P:response to stress"/>
    <property type="evidence" value="ECO:0007669"/>
    <property type="project" value="UniProtKB-ARBA"/>
</dbReference>
<evidence type="ECO:0000256" key="2">
    <source>
        <dbReference type="ARBA" id="ARBA00005862"/>
    </source>
</evidence>
<evidence type="ECO:0000313" key="11">
    <source>
        <dbReference type="Proteomes" id="UP000224854"/>
    </source>
</evidence>
<dbReference type="GO" id="GO:0032922">
    <property type="term" value="P:circadian regulation of gene expression"/>
    <property type="evidence" value="ECO:0007669"/>
    <property type="project" value="TreeGrafter"/>
</dbReference>
<feature type="compositionally biased region" description="Basic residues" evidence="8">
    <location>
        <begin position="1"/>
        <end position="10"/>
    </location>
</feature>
<dbReference type="InterPro" id="IPR005101">
    <property type="entry name" value="Cryptochr/Photolyase_FAD-bd"/>
</dbReference>
<evidence type="ECO:0000256" key="1">
    <source>
        <dbReference type="ARBA" id="ARBA00001932"/>
    </source>
</evidence>
<dbReference type="PRINTS" id="PR00147">
    <property type="entry name" value="DNAPHOTLYASE"/>
</dbReference>
<evidence type="ECO:0000256" key="8">
    <source>
        <dbReference type="SAM" id="MobiDB-lite"/>
    </source>
</evidence>
<dbReference type="Pfam" id="PF00875">
    <property type="entry name" value="DNA_photolyase"/>
    <property type="match status" value="1"/>
</dbReference>
<dbReference type="Proteomes" id="UP000224854">
    <property type="component" value="Unassembled WGS sequence"/>
</dbReference>
<feature type="site" description="Electron transfer via tryptophanyl radical" evidence="7">
    <location>
        <position position="418"/>
    </location>
</feature>
<dbReference type="InterPro" id="IPR006050">
    <property type="entry name" value="DNA_photolyase_N"/>
</dbReference>
<keyword evidence="4 6" id="KW-0274">FAD</keyword>
<feature type="compositionally biased region" description="Basic and acidic residues" evidence="8">
    <location>
        <begin position="24"/>
        <end position="36"/>
    </location>
</feature>
<reference evidence="10 11" key="1">
    <citation type="submission" date="2017-06" db="EMBL/GenBank/DDBJ databases">
        <title>Ant-infecting Ophiocordyceps genomes reveal a high diversity of potential behavioral manipulation genes and a possible major role for enterotoxins.</title>
        <authorList>
            <person name="De Bekker C."/>
            <person name="Evans H.C."/>
            <person name="Brachmann A."/>
            <person name="Hughes D.P."/>
        </authorList>
    </citation>
    <scope>NUCLEOTIDE SEQUENCE [LARGE SCALE GENOMIC DNA]</scope>
    <source>
        <strain evidence="10 11">1348a</strain>
    </source>
</reference>
<dbReference type="SUPFAM" id="SSF48173">
    <property type="entry name" value="Cryptochrome/photolyase FAD-binding domain"/>
    <property type="match status" value="1"/>
</dbReference>